<organism evidence="1 2">
    <name type="scientific">Anabarilius grahami</name>
    <name type="common">Kanglang fish</name>
    <name type="synonym">Barilius grahami</name>
    <dbReference type="NCBI Taxonomy" id="495550"/>
    <lineage>
        <taxon>Eukaryota</taxon>
        <taxon>Metazoa</taxon>
        <taxon>Chordata</taxon>
        <taxon>Craniata</taxon>
        <taxon>Vertebrata</taxon>
        <taxon>Euteleostomi</taxon>
        <taxon>Actinopterygii</taxon>
        <taxon>Neopterygii</taxon>
        <taxon>Teleostei</taxon>
        <taxon>Ostariophysi</taxon>
        <taxon>Cypriniformes</taxon>
        <taxon>Xenocyprididae</taxon>
        <taxon>Xenocypridinae</taxon>
        <taxon>Xenocypridinae incertae sedis</taxon>
        <taxon>Anabarilius</taxon>
    </lineage>
</organism>
<proteinExistence type="predicted"/>
<name>A0A3N0XUL0_ANAGA</name>
<dbReference type="AlphaFoldDB" id="A0A3N0XUL0"/>
<dbReference type="EMBL" id="RJVU01061515">
    <property type="protein sequence ID" value="ROJ34683.1"/>
    <property type="molecule type" value="Genomic_DNA"/>
</dbReference>
<dbReference type="PANTHER" id="PTHR37162:SF1">
    <property type="entry name" value="BED-TYPE DOMAIN-CONTAINING PROTEIN"/>
    <property type="match status" value="1"/>
</dbReference>
<evidence type="ECO:0000313" key="1">
    <source>
        <dbReference type="EMBL" id="ROJ34683.1"/>
    </source>
</evidence>
<dbReference type="OrthoDB" id="8950845at2759"/>
<dbReference type="PANTHER" id="PTHR37162">
    <property type="entry name" value="HAT FAMILY DIMERISATION DOMAINCONTAINING PROTEIN-RELATED"/>
    <property type="match status" value="1"/>
</dbReference>
<gene>
    <name evidence="1" type="ORF">DPX16_2364</name>
</gene>
<keyword evidence="2" id="KW-1185">Reference proteome</keyword>
<evidence type="ECO:0008006" key="3">
    <source>
        <dbReference type="Google" id="ProtNLM"/>
    </source>
</evidence>
<sequence length="588" mass="67635">MAKLALNSPDVKNIDEGVKNRFKWSWLQETVKVQGETMPMNCFSKIREAGRAICDTCNQHINYGTSGKSALKKHVEHPKHIKAWKMQQQNMRIDITPSDNIIVAASPNNAVQPRIPLLCNRVAQDQALVLGFVAENSLPLSITPGLIDLAKVLAKDPKALAELSMDRTSASYKLNYGVKKTIQDEVLEEIRSVPFSLNIDEATSKTYKRILGVLVSYWSEKLQRTVVQHLAALEVVSVTAESLFKKLDELFEKMGLPWDNLISILMGSKNGLEKLIRDRRAPQMLDIDDLHTDHRWSADMRDGLREISIILGIHASRPERYIPHRWLSVLDVSLDTLRLWDAFVIFYYAFLGNEDMATYKDRVNSILEKRGVQEAGWTRVKELWKELRIRFKNFTNEGKMRKARIYKKVFFKEKRTLLELHFYASLLPMLKQYNLLFQCKEPKIHRLHDEQEILLKEFLSCFIKPEKLVRKGKNLSGPNMELLDLRSTETHLPESFIGYEATSILEKLGKNHPLAKSFNLKVIQAYTRCAIDLQAKLPLDNPVLRTLSCLNPNARGSQHIIPHLKKFPAVKLTEEEKAGFQHEIYRCV</sequence>
<protein>
    <recommendedName>
        <fullName evidence="3">BED-type domain-containing protein</fullName>
    </recommendedName>
</protein>
<accession>A0A3N0XUL0</accession>
<dbReference type="Proteomes" id="UP000281406">
    <property type="component" value="Unassembled WGS sequence"/>
</dbReference>
<comment type="caution">
    <text evidence="1">The sequence shown here is derived from an EMBL/GenBank/DDBJ whole genome shotgun (WGS) entry which is preliminary data.</text>
</comment>
<reference evidence="1 2" key="1">
    <citation type="submission" date="2018-10" db="EMBL/GenBank/DDBJ databases">
        <title>Genome assembly for a Yunnan-Guizhou Plateau 3E fish, Anabarilius grahami (Regan), and its evolutionary and genetic applications.</title>
        <authorList>
            <person name="Jiang W."/>
        </authorList>
    </citation>
    <scope>NUCLEOTIDE SEQUENCE [LARGE SCALE GENOMIC DNA]</scope>
    <source>
        <strain evidence="1">AG-KIZ</strain>
        <tissue evidence="1">Muscle</tissue>
    </source>
</reference>
<evidence type="ECO:0000313" key="2">
    <source>
        <dbReference type="Proteomes" id="UP000281406"/>
    </source>
</evidence>